<dbReference type="InterPro" id="IPR000531">
    <property type="entry name" value="Beta-barrel_TonB"/>
</dbReference>
<dbReference type="HOGENOM" id="CLU_398384_0_0_4"/>
<dbReference type="Proteomes" id="UP000001235">
    <property type="component" value="Chromosome"/>
</dbReference>
<evidence type="ECO:0000313" key="17">
    <source>
        <dbReference type="Proteomes" id="UP000001235"/>
    </source>
</evidence>
<keyword evidence="17" id="KW-1185">Reference proteome</keyword>
<dbReference type="Pfam" id="PF00593">
    <property type="entry name" value="TonB_dep_Rec_b-barrel"/>
    <property type="match status" value="1"/>
</dbReference>
<evidence type="ECO:0000256" key="8">
    <source>
        <dbReference type="ARBA" id="ARBA00023136"/>
    </source>
</evidence>
<dbReference type="InterPro" id="IPR012910">
    <property type="entry name" value="Plug_dom"/>
</dbReference>
<proteinExistence type="inferred from homology"/>
<dbReference type="InterPro" id="IPR036942">
    <property type="entry name" value="Beta-barrel_TonB_sf"/>
</dbReference>
<keyword evidence="3 11" id="KW-0813">Transport</keyword>
<evidence type="ECO:0000256" key="11">
    <source>
        <dbReference type="PROSITE-ProRule" id="PRU01360"/>
    </source>
</evidence>
<dbReference type="InterPro" id="IPR037066">
    <property type="entry name" value="Plug_dom_sf"/>
</dbReference>
<keyword evidence="10 11" id="KW-0998">Cell outer membrane</keyword>
<dbReference type="GO" id="GO:0044718">
    <property type="term" value="P:siderophore transmembrane transport"/>
    <property type="evidence" value="ECO:0007669"/>
    <property type="project" value="TreeGrafter"/>
</dbReference>
<dbReference type="PROSITE" id="PS52016">
    <property type="entry name" value="TONB_DEPENDENT_REC_3"/>
    <property type="match status" value="1"/>
</dbReference>
<evidence type="ECO:0000256" key="5">
    <source>
        <dbReference type="ARBA" id="ARBA00022692"/>
    </source>
</evidence>
<dbReference type="KEGG" id="gca:Galf_2618"/>
<comment type="subcellular location">
    <subcellularLocation>
        <location evidence="1 11">Cell outer membrane</location>
        <topology evidence="1 11">Multi-pass membrane protein</topology>
    </subcellularLocation>
</comment>
<keyword evidence="8 11" id="KW-0472">Membrane</keyword>
<evidence type="ECO:0000259" key="14">
    <source>
        <dbReference type="Pfam" id="PF00593"/>
    </source>
</evidence>
<dbReference type="AlphaFoldDB" id="D9SCN4"/>
<evidence type="ECO:0000256" key="3">
    <source>
        <dbReference type="ARBA" id="ARBA00022448"/>
    </source>
</evidence>
<reference evidence="16 17" key="1">
    <citation type="submission" date="2010-08" db="EMBL/GenBank/DDBJ databases">
        <title>Complete sequence of Gallionella capsiferriformans ES-2.</title>
        <authorList>
            <consortium name="US DOE Joint Genome Institute"/>
            <person name="Lucas S."/>
            <person name="Copeland A."/>
            <person name="Lapidus A."/>
            <person name="Cheng J.-F."/>
            <person name="Bruce D."/>
            <person name="Goodwin L."/>
            <person name="Pitluck S."/>
            <person name="Chertkov O."/>
            <person name="Davenport K.W."/>
            <person name="Detter J.C."/>
            <person name="Han C."/>
            <person name="Tapia R."/>
            <person name="Land M."/>
            <person name="Hauser L."/>
            <person name="Chang Y.-J."/>
            <person name="Jeffries C."/>
            <person name="Kyrpides N."/>
            <person name="Ivanova N."/>
            <person name="Mikhailova N."/>
            <person name="Shelobolina E.S."/>
            <person name="Picardal F."/>
            <person name="Roden E."/>
            <person name="Emerson D."/>
            <person name="Woyke T."/>
        </authorList>
    </citation>
    <scope>NUCLEOTIDE SEQUENCE [LARGE SCALE GENOMIC DNA]</scope>
    <source>
        <strain evidence="16 17">ES-2</strain>
    </source>
</reference>
<evidence type="ECO:0000256" key="1">
    <source>
        <dbReference type="ARBA" id="ARBA00004571"/>
    </source>
</evidence>
<dbReference type="Gene3D" id="2.40.170.20">
    <property type="entry name" value="TonB-dependent receptor, beta-barrel domain"/>
    <property type="match status" value="1"/>
</dbReference>
<evidence type="ECO:0000256" key="4">
    <source>
        <dbReference type="ARBA" id="ARBA00022452"/>
    </source>
</evidence>
<keyword evidence="7 12" id="KW-0798">TonB box</keyword>
<gene>
    <name evidence="16" type="ordered locus">Galf_2618</name>
</gene>
<dbReference type="STRING" id="395494.Galf_2618"/>
<evidence type="ECO:0000256" key="9">
    <source>
        <dbReference type="ARBA" id="ARBA00023170"/>
    </source>
</evidence>
<evidence type="ECO:0000259" key="15">
    <source>
        <dbReference type="Pfam" id="PF07715"/>
    </source>
</evidence>
<organism evidence="16 17">
    <name type="scientific">Gallionella capsiferriformans (strain ES-2)</name>
    <name type="common">Gallionella ferruginea capsiferriformans (strain ES-2)</name>
    <dbReference type="NCBI Taxonomy" id="395494"/>
    <lineage>
        <taxon>Bacteria</taxon>
        <taxon>Pseudomonadati</taxon>
        <taxon>Pseudomonadota</taxon>
        <taxon>Betaproteobacteria</taxon>
        <taxon>Nitrosomonadales</taxon>
        <taxon>Gallionellaceae</taxon>
        <taxon>Gallionella</taxon>
    </lineage>
</organism>
<feature type="domain" description="TonB-dependent receptor-like beta-barrel" evidence="14">
    <location>
        <begin position="247"/>
        <end position="657"/>
    </location>
</feature>
<protein>
    <submittedName>
        <fullName evidence="16">TonB-dependent receptor</fullName>
    </submittedName>
</protein>
<evidence type="ECO:0000256" key="2">
    <source>
        <dbReference type="ARBA" id="ARBA00009810"/>
    </source>
</evidence>
<dbReference type="InterPro" id="IPR039426">
    <property type="entry name" value="TonB-dep_rcpt-like"/>
</dbReference>
<dbReference type="GO" id="GO:0009279">
    <property type="term" value="C:cell outer membrane"/>
    <property type="evidence" value="ECO:0007669"/>
    <property type="project" value="UniProtKB-SubCell"/>
</dbReference>
<evidence type="ECO:0000256" key="12">
    <source>
        <dbReference type="RuleBase" id="RU003357"/>
    </source>
</evidence>
<dbReference type="PANTHER" id="PTHR30069">
    <property type="entry name" value="TONB-DEPENDENT OUTER MEMBRANE RECEPTOR"/>
    <property type="match status" value="1"/>
</dbReference>
<dbReference type="EMBL" id="CP002159">
    <property type="protein sequence ID" value="ADL56615.1"/>
    <property type="molecule type" value="Genomic_DNA"/>
</dbReference>
<name>D9SCN4_GALCS</name>
<evidence type="ECO:0000256" key="6">
    <source>
        <dbReference type="ARBA" id="ARBA00022729"/>
    </source>
</evidence>
<sequence length="695" mass="76454" precursor="true">MKRLFSLLILSSGAALVCAEEIQTLDEIKVTGKRDDVSERRESSTQKVVVDRREIENMSVMTVADVIGKLPGVEIKGDAQRARGMTRDSVSVLIDGERQSSQAVLGAMGRLPSGDLERVEILRGSSAEYGGSSSVTVNLVMKKAIPKRSTEMRVGVGMRGNELNEQLAWTENGGEGGFAWSFPVGLIWNNSPMSTQLDRQNSAAGVRNLWQQESGSALTKLGHHAISPRLSWKNGSDSFTVLPMFFYGPMTRNTTSNLSAFTNPAAGTGQGYNGERLTRESGLSRTLRLRVEGEKHLGDAKLTARTSLNNNRRTSDTWRDVYSATNVLTQFSDNLVSVDNEWNSALRWDQPFGVNMMSVGAELVRLQRDDQQNFSGAEARFIASSRDGILWVQNDWSPQASFTLTTGLRTENSALNSNGVSQQHTSWLPSLAARWEPLDKWVLRSSLGAGLKMPKLDEISNAAVPSIGANTPVEADKRGNPNLRPERSVNFEAVLEHYLADNAGVIGANLYVRSTQDFTERHALLEGTRWVDRPYNAGSAQHWGVELDGKIRTDSLGWKGASVKAHLTLPHAQVNDTQLGVTRMARDTPNFVFSMGLDQSLPKLKSTYGVTLQHSGRSATAIPGEQWGYTRARTQLDAFWLYQITPQYKVRMAGQNLLAADTVRQNNVTAAGNAYQLSNSERGYRGVMLTLEGRL</sequence>
<accession>D9SCN4</accession>
<keyword evidence="4 11" id="KW-1134">Transmembrane beta strand</keyword>
<dbReference type="eggNOG" id="COG4771">
    <property type="taxonomic scope" value="Bacteria"/>
</dbReference>
<dbReference type="Gene3D" id="2.170.130.10">
    <property type="entry name" value="TonB-dependent receptor, plug domain"/>
    <property type="match status" value="1"/>
</dbReference>
<feature type="chain" id="PRO_5003127978" evidence="13">
    <location>
        <begin position="20"/>
        <end position="695"/>
    </location>
</feature>
<keyword evidence="6 13" id="KW-0732">Signal</keyword>
<dbReference type="SUPFAM" id="SSF56935">
    <property type="entry name" value="Porins"/>
    <property type="match status" value="1"/>
</dbReference>
<feature type="domain" description="TonB-dependent receptor plug" evidence="15">
    <location>
        <begin position="41"/>
        <end position="133"/>
    </location>
</feature>
<comment type="similarity">
    <text evidence="2 11 12">Belongs to the TonB-dependent receptor family.</text>
</comment>
<evidence type="ECO:0000256" key="10">
    <source>
        <dbReference type="ARBA" id="ARBA00023237"/>
    </source>
</evidence>
<evidence type="ECO:0000256" key="7">
    <source>
        <dbReference type="ARBA" id="ARBA00023077"/>
    </source>
</evidence>
<dbReference type="RefSeq" id="WP_013294535.1">
    <property type="nucleotide sequence ID" value="NC_014394.1"/>
</dbReference>
<evidence type="ECO:0000313" key="16">
    <source>
        <dbReference type="EMBL" id="ADL56615.1"/>
    </source>
</evidence>
<dbReference type="Pfam" id="PF07715">
    <property type="entry name" value="Plug"/>
    <property type="match status" value="1"/>
</dbReference>
<keyword evidence="5 11" id="KW-0812">Transmembrane</keyword>
<keyword evidence="9 16" id="KW-0675">Receptor</keyword>
<dbReference type="GO" id="GO:0015344">
    <property type="term" value="F:siderophore uptake transmembrane transporter activity"/>
    <property type="evidence" value="ECO:0007669"/>
    <property type="project" value="TreeGrafter"/>
</dbReference>
<feature type="signal peptide" evidence="13">
    <location>
        <begin position="1"/>
        <end position="19"/>
    </location>
</feature>
<dbReference type="OrthoDB" id="6046653at2"/>
<evidence type="ECO:0000256" key="13">
    <source>
        <dbReference type="SAM" id="SignalP"/>
    </source>
</evidence>
<dbReference type="PANTHER" id="PTHR30069:SF29">
    <property type="entry name" value="HEMOGLOBIN AND HEMOGLOBIN-HAPTOGLOBIN-BINDING PROTEIN 1-RELATED"/>
    <property type="match status" value="1"/>
</dbReference>